<name>A0A844QL37_9HYPH</name>
<feature type="domain" description="DUF3991" evidence="2">
    <location>
        <begin position="128"/>
        <end position="196"/>
    </location>
</feature>
<dbReference type="RefSeq" id="WP_156715815.1">
    <property type="nucleotide sequence ID" value="NZ_WPHG01000009.1"/>
</dbReference>
<dbReference type="EMBL" id="WPHG01000009">
    <property type="protein sequence ID" value="MVB00026.1"/>
    <property type="molecule type" value="Genomic_DNA"/>
</dbReference>
<dbReference type="Gene3D" id="3.40.1360.10">
    <property type="match status" value="1"/>
</dbReference>
<dbReference type="Pfam" id="PF13155">
    <property type="entry name" value="Toprim_2"/>
    <property type="match status" value="1"/>
</dbReference>
<dbReference type="PIRSF" id="PIRSF036054">
    <property type="entry name" value="UCP036054"/>
    <property type="match status" value="1"/>
</dbReference>
<comment type="caution">
    <text evidence="3">The sequence shown here is derived from an EMBL/GenBank/DDBJ whole genome shotgun (WGS) entry which is preliminary data.</text>
</comment>
<feature type="compositionally biased region" description="Polar residues" evidence="1">
    <location>
        <begin position="284"/>
        <end position="293"/>
    </location>
</feature>
<dbReference type="Pfam" id="PF13154">
    <property type="entry name" value="DUF3991"/>
    <property type="match status" value="1"/>
</dbReference>
<dbReference type="CDD" id="cd00188">
    <property type="entry name" value="TOPRIM"/>
    <property type="match status" value="1"/>
</dbReference>
<dbReference type="InterPro" id="IPR025054">
    <property type="entry name" value="DUF3991"/>
</dbReference>
<reference evidence="3 4" key="1">
    <citation type="submission" date="2019-12" db="EMBL/GenBank/DDBJ databases">
        <title>Nitratireductor arenosus sp. nov., Isolated from sea sand, Jeju island, South Korea.</title>
        <authorList>
            <person name="Kim W."/>
        </authorList>
    </citation>
    <scope>NUCLEOTIDE SEQUENCE [LARGE SCALE GENOMIC DNA]</scope>
    <source>
        <strain evidence="3 4">CAU 1489</strain>
    </source>
</reference>
<feature type="compositionally biased region" description="Basic and acidic residues" evidence="1">
    <location>
        <begin position="334"/>
        <end position="347"/>
    </location>
</feature>
<gene>
    <name evidence="3" type="ORF">GN330_22500</name>
</gene>
<protein>
    <submittedName>
        <fullName evidence="3">DUF3991 domain-containing protein</fullName>
    </submittedName>
</protein>
<feature type="region of interest" description="Disordered" evidence="1">
    <location>
        <begin position="283"/>
        <end position="347"/>
    </location>
</feature>
<keyword evidence="4" id="KW-1185">Reference proteome</keyword>
<evidence type="ECO:0000313" key="4">
    <source>
        <dbReference type="Proteomes" id="UP000463224"/>
    </source>
</evidence>
<accession>A0A844QL37</accession>
<evidence type="ECO:0000259" key="2">
    <source>
        <dbReference type="Pfam" id="PF13154"/>
    </source>
</evidence>
<dbReference type="InterPro" id="IPR017041">
    <property type="entry name" value="UCP036054"/>
</dbReference>
<evidence type="ECO:0000313" key="3">
    <source>
        <dbReference type="EMBL" id="MVB00026.1"/>
    </source>
</evidence>
<dbReference type="Proteomes" id="UP000463224">
    <property type="component" value="Unassembled WGS sequence"/>
</dbReference>
<proteinExistence type="predicted"/>
<evidence type="ECO:0000256" key="1">
    <source>
        <dbReference type="SAM" id="MobiDB-lite"/>
    </source>
</evidence>
<sequence length="347" mass="37817">MEQHEIETLRDTVPCAAVLAREGWKVDVKESTARAVKYRRGEGEIIIVIHNGRGWFDPLSDAKGDVFTLAGHLAGIAFPAAVEAVRSLVDHVLATPSWSRPKRTGTPLSITERWRRRRPPTIGSRAWRYLADERAIPISILQAAIAQGLLREGPSGSIWTAHVDQTRQLIGWEERGPQWRGFSTDGAKELFRLGNEAALRLCVTEAAIDAMSLAALERMRADTLYVSTGGGWSPASDAAIRAIAANADMLIVAATDNDRQGEIYAGRLQQIVRETGCRYERLRPSTQDWNSDLQGRGDRKPGNGGGKESGIAAACPAVASREAAPGLRRPLTRRTGEAAARRGDEKA</sequence>
<dbReference type="AlphaFoldDB" id="A0A844QL37"/>
<organism evidence="3 4">
    <name type="scientific">Nitratireductor arenosus</name>
    <dbReference type="NCBI Taxonomy" id="2682096"/>
    <lineage>
        <taxon>Bacteria</taxon>
        <taxon>Pseudomonadati</taxon>
        <taxon>Pseudomonadota</taxon>
        <taxon>Alphaproteobacteria</taxon>
        <taxon>Hyphomicrobiales</taxon>
        <taxon>Phyllobacteriaceae</taxon>
        <taxon>Nitratireductor</taxon>
    </lineage>
</organism>